<evidence type="ECO:0000313" key="1">
    <source>
        <dbReference type="EMBL" id="SPD12460.1"/>
    </source>
</evidence>
<accession>A0A2N9HL61</accession>
<reference evidence="1" key="1">
    <citation type="submission" date="2018-02" db="EMBL/GenBank/DDBJ databases">
        <authorList>
            <person name="Cohen D.B."/>
            <person name="Kent A.D."/>
        </authorList>
    </citation>
    <scope>NUCLEOTIDE SEQUENCE</scope>
</reference>
<organism evidence="1">
    <name type="scientific">Fagus sylvatica</name>
    <name type="common">Beechnut</name>
    <dbReference type="NCBI Taxonomy" id="28930"/>
    <lineage>
        <taxon>Eukaryota</taxon>
        <taxon>Viridiplantae</taxon>
        <taxon>Streptophyta</taxon>
        <taxon>Embryophyta</taxon>
        <taxon>Tracheophyta</taxon>
        <taxon>Spermatophyta</taxon>
        <taxon>Magnoliopsida</taxon>
        <taxon>eudicotyledons</taxon>
        <taxon>Gunneridae</taxon>
        <taxon>Pentapetalae</taxon>
        <taxon>rosids</taxon>
        <taxon>fabids</taxon>
        <taxon>Fagales</taxon>
        <taxon>Fagaceae</taxon>
        <taxon>Fagus</taxon>
    </lineage>
</organism>
<dbReference type="AlphaFoldDB" id="A0A2N9HL61"/>
<sequence>MLGGRASRLEFEGVAASAYAMVACNPVRHRWTLYTQIKLEDSKYTTIPIAAPTDFPNSGVVSGRPSTRQSPDGFLVSSYVNGF</sequence>
<name>A0A2N9HL61_FAGSY</name>
<dbReference type="PROSITE" id="PS51257">
    <property type="entry name" value="PROKAR_LIPOPROTEIN"/>
    <property type="match status" value="1"/>
</dbReference>
<proteinExistence type="predicted"/>
<dbReference type="EMBL" id="OIVN01003613">
    <property type="protein sequence ID" value="SPD12460.1"/>
    <property type="molecule type" value="Genomic_DNA"/>
</dbReference>
<protein>
    <submittedName>
        <fullName evidence="1">Uncharacterized protein</fullName>
    </submittedName>
</protein>
<gene>
    <name evidence="1" type="ORF">FSB_LOCUS40342</name>
</gene>